<dbReference type="Pfam" id="PF07727">
    <property type="entry name" value="RVT_2"/>
    <property type="match status" value="1"/>
</dbReference>
<sequence>MTVPIYIDNITLAYKDPVLIDCAAEELSKHFKLRNLGQTKFLLGVKISQDQDNHSISLSQRQYIIDMLERYGMQNCNPVTIPLVPGIKLSKSMGPQNGEEVEYMRSVPYLNAIGILQYLCTMTWPNIAKAVSFLGCFSQNPSPQHWNTVKHLFQYLQGTKDYKLTYTKGEDGLAFTTYCDASHGDCINTRCSTAEYMAAVEAGKEILWMRNILSEFGYPFQGPSLFWIDNQSAIGVSKNPEHFGQMKHLDLQFYWLRDVVDDGCIDVLHIPGTQQPADGLTKALGGLEMKLVWEQMGLKLS</sequence>
<dbReference type="EMBL" id="JANBPK010000980">
    <property type="protein sequence ID" value="KAJ2927537.1"/>
    <property type="molecule type" value="Genomic_DNA"/>
</dbReference>
<gene>
    <name evidence="2" type="ORF">H1R20_g9558</name>
</gene>
<feature type="domain" description="Reverse transcriptase Ty1/copia-type" evidence="1">
    <location>
        <begin position="3"/>
        <end position="84"/>
    </location>
</feature>
<feature type="non-terminal residue" evidence="2">
    <location>
        <position position="1"/>
    </location>
</feature>
<dbReference type="CDD" id="cd09272">
    <property type="entry name" value="RNase_HI_RT_Ty1"/>
    <property type="match status" value="1"/>
</dbReference>
<dbReference type="AlphaFoldDB" id="A0A9W8J3D7"/>
<dbReference type="PANTHER" id="PTHR11439:SF467">
    <property type="entry name" value="INTEGRASE CATALYTIC DOMAIN-CONTAINING PROTEIN"/>
    <property type="match status" value="1"/>
</dbReference>
<dbReference type="OrthoDB" id="3344688at2759"/>
<organism evidence="2 3">
    <name type="scientific">Candolleomyces eurysporus</name>
    <dbReference type="NCBI Taxonomy" id="2828524"/>
    <lineage>
        <taxon>Eukaryota</taxon>
        <taxon>Fungi</taxon>
        <taxon>Dikarya</taxon>
        <taxon>Basidiomycota</taxon>
        <taxon>Agaricomycotina</taxon>
        <taxon>Agaricomycetes</taxon>
        <taxon>Agaricomycetidae</taxon>
        <taxon>Agaricales</taxon>
        <taxon>Agaricineae</taxon>
        <taxon>Psathyrellaceae</taxon>
        <taxon>Candolleomyces</taxon>
    </lineage>
</organism>
<evidence type="ECO:0000313" key="2">
    <source>
        <dbReference type="EMBL" id="KAJ2927537.1"/>
    </source>
</evidence>
<accession>A0A9W8J3D7</accession>
<proteinExistence type="predicted"/>
<dbReference type="PANTHER" id="PTHR11439">
    <property type="entry name" value="GAG-POL-RELATED RETROTRANSPOSON"/>
    <property type="match status" value="1"/>
</dbReference>
<protein>
    <recommendedName>
        <fullName evidence="1">Reverse transcriptase Ty1/copia-type domain-containing protein</fullName>
    </recommendedName>
</protein>
<dbReference type="Proteomes" id="UP001140091">
    <property type="component" value="Unassembled WGS sequence"/>
</dbReference>
<dbReference type="InterPro" id="IPR013103">
    <property type="entry name" value="RVT_2"/>
</dbReference>
<evidence type="ECO:0000259" key="1">
    <source>
        <dbReference type="Pfam" id="PF07727"/>
    </source>
</evidence>
<keyword evidence="3" id="KW-1185">Reference proteome</keyword>
<comment type="caution">
    <text evidence="2">The sequence shown here is derived from an EMBL/GenBank/DDBJ whole genome shotgun (WGS) entry which is preliminary data.</text>
</comment>
<evidence type="ECO:0000313" key="3">
    <source>
        <dbReference type="Proteomes" id="UP001140091"/>
    </source>
</evidence>
<name>A0A9W8J3D7_9AGAR</name>
<reference evidence="2" key="1">
    <citation type="submission" date="2022-06" db="EMBL/GenBank/DDBJ databases">
        <title>Genome Sequence of Candolleomyces eurysporus.</title>
        <authorList>
            <person name="Buettner E."/>
        </authorList>
    </citation>
    <scope>NUCLEOTIDE SEQUENCE</scope>
    <source>
        <strain evidence="2">VTCC 930004</strain>
    </source>
</reference>